<dbReference type="Proteomes" id="UP000436284">
    <property type="component" value="Unassembled WGS sequence"/>
</dbReference>
<dbReference type="RefSeq" id="WP_160653626.1">
    <property type="nucleotide sequence ID" value="NZ_JBHRWU010000001.1"/>
</dbReference>
<dbReference type="SUPFAM" id="SSF159888">
    <property type="entry name" value="YdhG-like"/>
    <property type="match status" value="1"/>
</dbReference>
<dbReference type="AlphaFoldDB" id="A0A6N8U4U3"/>
<sequence>MVLFQEFLDKMDDMEHREKLEEVLMWIQQSYPGLGTVIKWNQPMFTEHGTFIIAFSVSKKHFTIAPETAGINHHKGDIEAAGYDYTENIIRVPWDKPVDYGLLEKLIGFNIEDKADCTTFWRK</sequence>
<reference evidence="2 3" key="1">
    <citation type="submission" date="2019-12" db="EMBL/GenBank/DDBJ databases">
        <title>Salinicoccus cyprini sp. nov., isolated from gastro-intestinal tract of mirror carp, Cyprinus carpio var. specularis, collected from Gobind Sagar Reservoir, Himachal Pradesh, India.</title>
        <authorList>
            <person name="Talwar C."/>
            <person name="Singh A.K."/>
            <person name="Lal R."/>
            <person name="Negi R.K."/>
        </authorList>
    </citation>
    <scope>NUCLEOTIDE SEQUENCE [LARGE SCALE GENOMIC DNA]</scope>
    <source>
        <strain evidence="2 3">J-82</strain>
    </source>
</reference>
<evidence type="ECO:0000313" key="3">
    <source>
        <dbReference type="Proteomes" id="UP000436284"/>
    </source>
</evidence>
<accession>A0A6N8U4U3</accession>
<dbReference type="InterPro" id="IPR014922">
    <property type="entry name" value="YdhG-like"/>
</dbReference>
<dbReference type="EMBL" id="WUUK01000002">
    <property type="protein sequence ID" value="MXQ50619.1"/>
    <property type="molecule type" value="Genomic_DNA"/>
</dbReference>
<evidence type="ECO:0000259" key="1">
    <source>
        <dbReference type="Pfam" id="PF08818"/>
    </source>
</evidence>
<dbReference type="Pfam" id="PF08818">
    <property type="entry name" value="DUF1801"/>
    <property type="match status" value="1"/>
</dbReference>
<proteinExistence type="predicted"/>
<comment type="caution">
    <text evidence="2">The sequence shown here is derived from an EMBL/GenBank/DDBJ whole genome shotgun (WGS) entry which is preliminary data.</text>
</comment>
<protein>
    <submittedName>
        <fullName evidence="2">Iron chaperone</fullName>
    </submittedName>
</protein>
<gene>
    <name evidence="2" type="ORF">GQ671_04985</name>
</gene>
<evidence type="ECO:0000313" key="2">
    <source>
        <dbReference type="EMBL" id="MXQ50619.1"/>
    </source>
</evidence>
<dbReference type="OrthoDB" id="384795at2"/>
<keyword evidence="3" id="KW-1185">Reference proteome</keyword>
<organism evidence="2 3">
    <name type="scientific">Salinicoccus hispanicus</name>
    <dbReference type="NCBI Taxonomy" id="157225"/>
    <lineage>
        <taxon>Bacteria</taxon>
        <taxon>Bacillati</taxon>
        <taxon>Bacillota</taxon>
        <taxon>Bacilli</taxon>
        <taxon>Bacillales</taxon>
        <taxon>Staphylococcaceae</taxon>
        <taxon>Salinicoccus</taxon>
    </lineage>
</organism>
<feature type="domain" description="YdhG-like" evidence="1">
    <location>
        <begin position="16"/>
        <end position="111"/>
    </location>
</feature>
<name>A0A6N8U4U3_9STAP</name>
<dbReference type="Gene3D" id="3.90.1150.200">
    <property type="match status" value="1"/>
</dbReference>